<dbReference type="AlphaFoldDB" id="A0A075MSS4"/>
<dbReference type="STRING" id="1459636.NTE_02146"/>
<protein>
    <submittedName>
        <fullName evidence="2">Glycosyltransferase</fullName>
    </submittedName>
</protein>
<sequence>MRILHLSHDGLPDWRVEKSALTSSKQGYEVFFAGKKIADGYDATKVFSQAYEINWTAKALCGMPYYWHSVRNQLAKVIKQVRPDMVHAHNLFSAKLVQDLGERFVYDDHESWSKHSLLLSEMEEAVQQQEAQQYVSNASSGGSLVHSIMSMAARTKRSAVNRRTTGLWAKWEKEVLDSSAATITVSNRIAKELRLASGSGSSSRIVVVPNYPTKQETSDLEKPRYLDRLSSVYSGSDGQSNGSRRLPNRNMDGLYDLFNNDSSSSNKNTGTLTILGWQGTTTDPSSRVEFAGFLSRKEMFKEMSNHSIGLLPWKRHWSHYFVNPNKVYEYAHAGLHVMCTSSFDTVIETFQGNCTTFDDYKDLASQLEYYDENMEELYKKRVKTYEFAHSNLVWENFEPEILRAYQLS</sequence>
<dbReference type="Gene3D" id="3.40.50.2000">
    <property type="entry name" value="Glycogen Phosphorylase B"/>
    <property type="match status" value="2"/>
</dbReference>
<proteinExistence type="predicted"/>
<gene>
    <name evidence="2" type="ORF">NTE_02146</name>
</gene>
<dbReference type="Pfam" id="PF13439">
    <property type="entry name" value="Glyco_transf_4"/>
    <property type="match status" value="1"/>
</dbReference>
<reference evidence="2 3" key="1">
    <citation type="journal article" date="2014" name="PLoS ONE">
        <title>Genome Sequence of Candidatus Nitrososphaera evergladensis from Group I.1b Enriched from Everglades Soil Reveals Novel Genomic Features of the Ammonia-Oxidizing Archaea.</title>
        <authorList>
            <person name="Zhalnina K.V."/>
            <person name="Dias R."/>
            <person name="Leonard M.T."/>
            <person name="Dorr de Quadros P."/>
            <person name="Camargo F.A."/>
            <person name="Drew J.C."/>
            <person name="Farmerie W.G."/>
            <person name="Daroub S.H."/>
            <person name="Triplett E.W."/>
        </authorList>
    </citation>
    <scope>NUCLEOTIDE SEQUENCE [LARGE SCALE GENOMIC DNA]</scope>
    <source>
        <strain evidence="2 3">SR1</strain>
    </source>
</reference>
<dbReference type="Proteomes" id="UP000028194">
    <property type="component" value="Chromosome"/>
</dbReference>
<dbReference type="KEGG" id="nev:NTE_02146"/>
<keyword evidence="2" id="KW-0808">Transferase</keyword>
<dbReference type="RefSeq" id="WP_148700816.1">
    <property type="nucleotide sequence ID" value="NZ_CP007174.1"/>
</dbReference>
<dbReference type="HOGENOM" id="CLU_670173_0_0_2"/>
<evidence type="ECO:0000259" key="1">
    <source>
        <dbReference type="Pfam" id="PF13439"/>
    </source>
</evidence>
<evidence type="ECO:0000313" key="3">
    <source>
        <dbReference type="Proteomes" id="UP000028194"/>
    </source>
</evidence>
<dbReference type="SUPFAM" id="SSF53756">
    <property type="entry name" value="UDP-Glycosyltransferase/glycogen phosphorylase"/>
    <property type="match status" value="1"/>
</dbReference>
<dbReference type="InterPro" id="IPR028098">
    <property type="entry name" value="Glyco_trans_4-like_N"/>
</dbReference>
<dbReference type="GO" id="GO:0016740">
    <property type="term" value="F:transferase activity"/>
    <property type="evidence" value="ECO:0007669"/>
    <property type="project" value="UniProtKB-KW"/>
</dbReference>
<dbReference type="EMBL" id="CP007174">
    <property type="protein sequence ID" value="AIF84200.1"/>
    <property type="molecule type" value="Genomic_DNA"/>
</dbReference>
<evidence type="ECO:0000313" key="2">
    <source>
        <dbReference type="EMBL" id="AIF84200.1"/>
    </source>
</evidence>
<dbReference type="OrthoDB" id="132546at2157"/>
<name>A0A075MSS4_9ARCH</name>
<feature type="domain" description="Glycosyltransferase subfamily 4-like N-terminal" evidence="1">
    <location>
        <begin position="64"/>
        <end position="210"/>
    </location>
</feature>
<organism evidence="2 3">
    <name type="scientific">Candidatus Nitrososphaera evergladensis SR1</name>
    <dbReference type="NCBI Taxonomy" id="1459636"/>
    <lineage>
        <taxon>Archaea</taxon>
        <taxon>Nitrososphaerota</taxon>
        <taxon>Nitrososphaeria</taxon>
        <taxon>Nitrososphaerales</taxon>
        <taxon>Nitrososphaeraceae</taxon>
        <taxon>Nitrososphaera</taxon>
    </lineage>
</organism>
<dbReference type="GeneID" id="41597871"/>
<accession>A0A075MSS4</accession>
<keyword evidence="3" id="KW-1185">Reference proteome</keyword>